<dbReference type="SUPFAM" id="SSF57850">
    <property type="entry name" value="RING/U-box"/>
    <property type="match status" value="1"/>
</dbReference>
<dbReference type="InterPro" id="IPR001841">
    <property type="entry name" value="Znf_RING"/>
</dbReference>
<dbReference type="GO" id="GO:0005737">
    <property type="term" value="C:cytoplasm"/>
    <property type="evidence" value="ECO:0007669"/>
    <property type="project" value="UniProtKB-SubCell"/>
</dbReference>
<evidence type="ECO:0000256" key="8">
    <source>
        <dbReference type="PROSITE-ProRule" id="PRU00175"/>
    </source>
</evidence>
<evidence type="ECO:0000256" key="10">
    <source>
        <dbReference type="SAM" id="MobiDB-lite"/>
    </source>
</evidence>
<comment type="subcellular location">
    <subcellularLocation>
        <location evidence="9">Cytoplasm</location>
    </subcellularLocation>
</comment>
<dbReference type="Gene3D" id="3.30.70.330">
    <property type="match status" value="1"/>
</dbReference>
<dbReference type="InterPro" id="IPR048409">
    <property type="entry name" value="DTX3L_KH-like"/>
</dbReference>
<dbReference type="PROSITE" id="PS00518">
    <property type="entry name" value="ZF_RING_1"/>
    <property type="match status" value="1"/>
</dbReference>
<gene>
    <name evidence="12" type="primary">Dtx3l_1</name>
    <name evidence="12" type="ORF">POLCAE_R09069</name>
</gene>
<dbReference type="InterPro" id="IPR017907">
    <property type="entry name" value="Znf_RING_CS"/>
</dbReference>
<proteinExistence type="inferred from homology"/>
<dbReference type="GO" id="GO:0007219">
    <property type="term" value="P:Notch signaling pathway"/>
    <property type="evidence" value="ECO:0007669"/>
    <property type="project" value="InterPro"/>
</dbReference>
<dbReference type="InterPro" id="IPR013083">
    <property type="entry name" value="Znf_RING/FYVE/PHD"/>
</dbReference>
<dbReference type="InterPro" id="IPR039399">
    <property type="entry name" value="Deltex_C_sf"/>
</dbReference>
<keyword evidence="7 9" id="KW-0862">Zinc</keyword>
<dbReference type="Pfam" id="PF23222">
    <property type="entry name" value="RRM_PARP14_1"/>
    <property type="match status" value="1"/>
</dbReference>
<dbReference type="InterPro" id="IPR039396">
    <property type="entry name" value="Deltex_C"/>
</dbReference>
<evidence type="ECO:0000256" key="5">
    <source>
        <dbReference type="ARBA" id="ARBA00022723"/>
    </source>
</evidence>
<dbReference type="Pfam" id="PF18102">
    <property type="entry name" value="DTC"/>
    <property type="match status" value="1"/>
</dbReference>
<dbReference type="EMBL" id="VYXF01006535">
    <property type="protein sequence ID" value="NWS30308.1"/>
    <property type="molecule type" value="Genomic_DNA"/>
</dbReference>
<evidence type="ECO:0000256" key="4">
    <source>
        <dbReference type="ARBA" id="ARBA00022679"/>
    </source>
</evidence>
<dbReference type="InterPro" id="IPR012677">
    <property type="entry name" value="Nucleotide-bd_a/b_plait_sf"/>
</dbReference>
<evidence type="ECO:0000256" key="3">
    <source>
        <dbReference type="ARBA" id="ARBA00009413"/>
    </source>
</evidence>
<evidence type="ECO:0000256" key="1">
    <source>
        <dbReference type="ARBA" id="ARBA00000900"/>
    </source>
</evidence>
<dbReference type="Gene3D" id="3.30.390.130">
    <property type="match status" value="1"/>
</dbReference>
<dbReference type="GO" id="GO:0016567">
    <property type="term" value="P:protein ubiquitination"/>
    <property type="evidence" value="ECO:0007669"/>
    <property type="project" value="UniProtKB-UniRule"/>
</dbReference>
<feature type="domain" description="RING-type" evidence="11">
    <location>
        <begin position="563"/>
        <end position="602"/>
    </location>
</feature>
<feature type="region of interest" description="Disordered" evidence="10">
    <location>
        <begin position="509"/>
        <end position="559"/>
    </location>
</feature>
<dbReference type="AlphaFoldDB" id="A0A7K5EC70"/>
<dbReference type="PROSITE" id="PS50089">
    <property type="entry name" value="ZF_RING_2"/>
    <property type="match status" value="1"/>
</dbReference>
<dbReference type="Pfam" id="PF21718">
    <property type="entry name" value="KH_DTX3L"/>
    <property type="match status" value="2"/>
</dbReference>
<evidence type="ECO:0000256" key="2">
    <source>
        <dbReference type="ARBA" id="ARBA00004906"/>
    </source>
</evidence>
<dbReference type="SMART" id="SM00184">
    <property type="entry name" value="RING"/>
    <property type="match status" value="1"/>
</dbReference>
<dbReference type="EC" id="2.3.2.27" evidence="9"/>
<keyword evidence="9" id="KW-0963">Cytoplasm</keyword>
<evidence type="ECO:0000256" key="6">
    <source>
        <dbReference type="ARBA" id="ARBA00022771"/>
    </source>
</evidence>
<reference evidence="12 13" key="1">
    <citation type="submission" date="2019-09" db="EMBL/GenBank/DDBJ databases">
        <title>Bird 10,000 Genomes (B10K) Project - Family phase.</title>
        <authorList>
            <person name="Zhang G."/>
        </authorList>
    </citation>
    <scope>NUCLEOTIDE SEQUENCE [LARGE SCALE GENOMIC DNA]</scope>
    <source>
        <strain evidence="12">B10K-DU-001-66</strain>
        <tissue evidence="12">Muscle</tissue>
    </source>
</reference>
<dbReference type="InterPro" id="IPR057051">
    <property type="entry name" value="PARP14_RPM_1"/>
</dbReference>
<keyword evidence="5 9" id="KW-0479">Metal-binding</keyword>
<feature type="non-terminal residue" evidence="12">
    <location>
        <position position="742"/>
    </location>
</feature>
<dbReference type="InterPro" id="IPR039398">
    <property type="entry name" value="Deltex_fam"/>
</dbReference>
<keyword evidence="12" id="KW-0436">Ligase</keyword>
<dbReference type="UniPathway" id="UPA00143"/>
<dbReference type="Proteomes" id="UP000573697">
    <property type="component" value="Unassembled WGS sequence"/>
</dbReference>
<comment type="catalytic activity">
    <reaction evidence="1 9">
        <text>S-ubiquitinyl-[E2 ubiquitin-conjugating enzyme]-L-cysteine + [acceptor protein]-L-lysine = [E2 ubiquitin-conjugating enzyme]-L-cysteine + N(6)-ubiquitinyl-[acceptor protein]-L-lysine.</text>
        <dbReference type="EC" id="2.3.2.27"/>
    </reaction>
</comment>
<dbReference type="GO" id="GO:0016874">
    <property type="term" value="F:ligase activity"/>
    <property type="evidence" value="ECO:0007669"/>
    <property type="project" value="UniProtKB-KW"/>
</dbReference>
<sequence>QRSGIMAAAPLLVRVGPAPVSAEKVIRKLHSYFQSGKRSGGGECNVRPGPTPGTYWVEFSKEQDRKNVESHKKHILELGAECLEIVIVPGEGDPGKSQVAAQACDSYNNVPASLPLPQQEQQDNAGCGATAKEDITKKIFLTVSATLNTSMFTEDQREIITTMCPNLKREGNPGIDGSEKLTGDFTDIEKVYHYFEGMLANKDPNHDFSHSECENGLKDENGLNTEEMVMFPVVTALYEYFSHTRKEKIRELQESFGVCIRTEDHDKSNMLIYISPDKSPALLKAASDFFIKTFQETTNDLTQEKVPITDSYTLKETIMKLNEKFRNLLAKEEGNQLLLCGPKSEIVAAQKFLAEEGENYQAEGNMKISSEKYKYRNGIEIDASVFKLLETILNKEIENINGKFDTLQEIKENSNGQKVIVFRPKPKTSDMSSHATESFINAFQNASAMLRGNISMKLSEDWKKTSNMLPNAKKSEDFTVKPKNEAKLIISGLRDHLYADEKYMKSLPNIEDPTQTENSAPLSFDLSSQEATEASKSSVRQKNNLSSEEQSHTNTGEKEEDECPICKDRIIDKETLEKCKHAFCKSCLDKAMTYKQACPVCNTICGVLTGNQPEGTMSTKTMRFSLPGYPNCGTIQIEYAMTGGFQTSSHPNPGQPYGPAYRVAYLPDNEEGREILQLLRRAFDQKLIFTVGQSRTTGAQSVITWNDIHHKTAIDGGPTQFGYPDPFYLQRVRSELKAKGIE</sequence>
<dbReference type="Pfam" id="PF21717">
    <property type="entry name" value="DTX3L_a-b"/>
    <property type="match status" value="1"/>
</dbReference>
<evidence type="ECO:0000313" key="12">
    <source>
        <dbReference type="EMBL" id="NWS30308.1"/>
    </source>
</evidence>
<protein>
    <recommendedName>
        <fullName evidence="9">E3 ubiquitin-protein ligase</fullName>
        <ecNumber evidence="9">2.3.2.27</ecNumber>
    </recommendedName>
</protein>
<dbReference type="InterPro" id="IPR048418">
    <property type="entry name" value="DTX3L_a/b_dom"/>
</dbReference>
<evidence type="ECO:0000259" key="11">
    <source>
        <dbReference type="PROSITE" id="PS50089"/>
    </source>
</evidence>
<comment type="similarity">
    <text evidence="3 9">Belongs to the Deltex family.</text>
</comment>
<comment type="pathway">
    <text evidence="2 9">Protein modification; protein ubiquitination.</text>
</comment>
<keyword evidence="13" id="KW-1185">Reference proteome</keyword>
<organism evidence="12 13">
    <name type="scientific">Polioptila caerulea</name>
    <name type="common">Blue-grey gnatcatcher</name>
    <dbReference type="NCBI Taxonomy" id="66707"/>
    <lineage>
        <taxon>Eukaryota</taxon>
        <taxon>Metazoa</taxon>
        <taxon>Chordata</taxon>
        <taxon>Craniata</taxon>
        <taxon>Vertebrata</taxon>
        <taxon>Euteleostomi</taxon>
        <taxon>Archelosauria</taxon>
        <taxon>Archosauria</taxon>
        <taxon>Dinosauria</taxon>
        <taxon>Saurischia</taxon>
        <taxon>Theropoda</taxon>
        <taxon>Coelurosauria</taxon>
        <taxon>Aves</taxon>
        <taxon>Neognathae</taxon>
        <taxon>Neoaves</taxon>
        <taxon>Telluraves</taxon>
        <taxon>Australaves</taxon>
        <taxon>Passeriformes</taxon>
        <taxon>Certhiidae</taxon>
        <taxon>Polioptilinae</taxon>
        <taxon>Polioptila</taxon>
    </lineage>
</organism>
<comment type="caution">
    <text evidence="12">The sequence shown here is derived from an EMBL/GenBank/DDBJ whole genome shotgun (WGS) entry which is preliminary data.</text>
</comment>
<dbReference type="GO" id="GO:0008270">
    <property type="term" value="F:zinc ion binding"/>
    <property type="evidence" value="ECO:0007669"/>
    <property type="project" value="UniProtKB-KW"/>
</dbReference>
<evidence type="ECO:0000256" key="9">
    <source>
        <dbReference type="RuleBase" id="RU367105"/>
    </source>
</evidence>
<dbReference type="CDD" id="cd09633">
    <property type="entry name" value="Deltex_C"/>
    <property type="match status" value="1"/>
</dbReference>
<name>A0A7K5EC70_POLCE</name>
<dbReference type="PANTHER" id="PTHR12622">
    <property type="entry name" value="DELTEX-RELATED"/>
    <property type="match status" value="1"/>
</dbReference>
<dbReference type="GO" id="GO:0061630">
    <property type="term" value="F:ubiquitin protein ligase activity"/>
    <property type="evidence" value="ECO:0007669"/>
    <property type="project" value="UniProtKB-UniRule"/>
</dbReference>
<feature type="compositionally biased region" description="Polar residues" evidence="10">
    <location>
        <begin position="512"/>
        <end position="548"/>
    </location>
</feature>
<evidence type="ECO:0000256" key="7">
    <source>
        <dbReference type="ARBA" id="ARBA00022833"/>
    </source>
</evidence>
<accession>A0A7K5EC70</accession>
<evidence type="ECO:0000313" key="13">
    <source>
        <dbReference type="Proteomes" id="UP000573697"/>
    </source>
</evidence>
<feature type="non-terminal residue" evidence="12">
    <location>
        <position position="1"/>
    </location>
</feature>
<keyword evidence="4 9" id="KW-0808">Transferase</keyword>
<dbReference type="Gene3D" id="3.30.40.10">
    <property type="entry name" value="Zinc/RING finger domain, C3HC4 (zinc finger)"/>
    <property type="match status" value="1"/>
</dbReference>
<dbReference type="Pfam" id="PF13923">
    <property type="entry name" value="zf-C3HC4_2"/>
    <property type="match status" value="1"/>
</dbReference>
<keyword evidence="6 8" id="KW-0863">Zinc-finger</keyword>